<evidence type="ECO:0000313" key="2">
    <source>
        <dbReference type="EMBL" id="KAI3875113.1"/>
    </source>
</evidence>
<name>A0AAD4S906_9MAGN</name>
<dbReference type="EMBL" id="JAJJMB010012638">
    <property type="protein sequence ID" value="KAI3875113.1"/>
    <property type="molecule type" value="Genomic_DNA"/>
</dbReference>
<dbReference type="AlphaFoldDB" id="A0AAD4S906"/>
<evidence type="ECO:0000313" key="3">
    <source>
        <dbReference type="Proteomes" id="UP001202328"/>
    </source>
</evidence>
<sequence>MLSDLPNKSLIDYSLPGMALRLVTQSMLRRFSSSPKLPVKDIAKEVQHLSRENEQLRKTYTEVNVRARQVSP</sequence>
<proteinExistence type="predicted"/>
<organism evidence="2 3">
    <name type="scientific">Papaver atlanticum</name>
    <dbReference type="NCBI Taxonomy" id="357466"/>
    <lineage>
        <taxon>Eukaryota</taxon>
        <taxon>Viridiplantae</taxon>
        <taxon>Streptophyta</taxon>
        <taxon>Embryophyta</taxon>
        <taxon>Tracheophyta</taxon>
        <taxon>Spermatophyta</taxon>
        <taxon>Magnoliopsida</taxon>
        <taxon>Ranunculales</taxon>
        <taxon>Papaveraceae</taxon>
        <taxon>Papaveroideae</taxon>
        <taxon>Papaver</taxon>
    </lineage>
</organism>
<feature type="coiled-coil region" evidence="1">
    <location>
        <begin position="39"/>
        <end position="66"/>
    </location>
</feature>
<reference evidence="2" key="1">
    <citation type="submission" date="2022-04" db="EMBL/GenBank/DDBJ databases">
        <title>A functionally conserved STORR gene fusion in Papaver species that diverged 16.8 million years ago.</title>
        <authorList>
            <person name="Catania T."/>
        </authorList>
    </citation>
    <scope>NUCLEOTIDE SEQUENCE</scope>
    <source>
        <strain evidence="2">S-188037</strain>
    </source>
</reference>
<accession>A0AAD4S906</accession>
<protein>
    <submittedName>
        <fullName evidence="2">Uncharacterized protein</fullName>
    </submittedName>
</protein>
<gene>
    <name evidence="2" type="ORF">MKW98_019686</name>
</gene>
<keyword evidence="3" id="KW-1185">Reference proteome</keyword>
<comment type="caution">
    <text evidence="2">The sequence shown here is derived from an EMBL/GenBank/DDBJ whole genome shotgun (WGS) entry which is preliminary data.</text>
</comment>
<keyword evidence="1" id="KW-0175">Coiled coil</keyword>
<evidence type="ECO:0000256" key="1">
    <source>
        <dbReference type="SAM" id="Coils"/>
    </source>
</evidence>
<dbReference type="Proteomes" id="UP001202328">
    <property type="component" value="Unassembled WGS sequence"/>
</dbReference>